<reference evidence="1 2" key="1">
    <citation type="journal article" date="2014" name="J Genomics">
        <title>Draft Genome Sequence of the Extremely Halophilic Phototrophic Purple Sulfur Bacterium Halorhodospira halochloris.</title>
        <authorList>
            <person name="Singh K.S."/>
            <person name="Kirksey J."/>
            <person name="Hoff W.D."/>
            <person name="Deole R."/>
        </authorList>
    </citation>
    <scope>NUCLEOTIDE SEQUENCE [LARGE SCALE GENOMIC DNA]</scope>
    <source>
        <strain evidence="1 2">A</strain>
    </source>
</reference>
<reference evidence="2" key="2">
    <citation type="submission" date="2014-02" db="EMBL/GenBank/DDBJ databases">
        <title>Draft Genome Sequence of extremely halophilic bacteria Halorhodospira halochloris.</title>
        <authorList>
            <person name="Singh K.S."/>
        </authorList>
    </citation>
    <scope>NUCLEOTIDE SEQUENCE [LARGE SCALE GENOMIC DNA]</scope>
    <source>
        <strain evidence="2">A</strain>
    </source>
</reference>
<gene>
    <name evidence="1" type="ORF">M911_16340</name>
</gene>
<sequence>MNGLAGGAVFIGVASGLDLFQGKALYEKGSTKGVQQNHVKKLRRILANLDEAKESQDMDLPGYKLHELKGDREGFWSVHLGSFTLNSKR</sequence>
<proteinExistence type="predicted"/>
<dbReference type="HOGENOM" id="CLU_2450498_0_0_6"/>
<dbReference type="SUPFAM" id="SSF143011">
    <property type="entry name" value="RelE-like"/>
    <property type="match status" value="1"/>
</dbReference>
<evidence type="ECO:0000313" key="1">
    <source>
        <dbReference type="EMBL" id="AHK80443.1"/>
    </source>
</evidence>
<dbReference type="Gene3D" id="3.30.2310.20">
    <property type="entry name" value="RelE-like"/>
    <property type="match status" value="1"/>
</dbReference>
<dbReference type="Proteomes" id="UP000019442">
    <property type="component" value="Chromosome"/>
</dbReference>
<accession>W8KMP1</accession>
<dbReference type="AlphaFoldDB" id="W8KMP1"/>
<dbReference type="InterPro" id="IPR035093">
    <property type="entry name" value="RelE/ParE_toxin_dom_sf"/>
</dbReference>
<organism evidence="1 2">
    <name type="scientific">Ectothiorhodospira haloalkaliphila</name>
    <dbReference type="NCBI Taxonomy" id="421628"/>
    <lineage>
        <taxon>Bacteria</taxon>
        <taxon>Pseudomonadati</taxon>
        <taxon>Pseudomonadota</taxon>
        <taxon>Gammaproteobacteria</taxon>
        <taxon>Chromatiales</taxon>
        <taxon>Ectothiorhodospiraceae</taxon>
        <taxon>Ectothiorhodospira</taxon>
    </lineage>
</organism>
<dbReference type="Pfam" id="PF05015">
    <property type="entry name" value="HigB-like_toxin"/>
    <property type="match status" value="1"/>
</dbReference>
<protein>
    <submittedName>
        <fullName evidence="1">Peptidase</fullName>
    </submittedName>
</protein>
<evidence type="ECO:0000313" key="2">
    <source>
        <dbReference type="Proteomes" id="UP000019442"/>
    </source>
</evidence>
<keyword evidence="2" id="KW-1185">Reference proteome</keyword>
<dbReference type="EMBL" id="CP007268">
    <property type="protein sequence ID" value="AHK80443.1"/>
    <property type="molecule type" value="Genomic_DNA"/>
</dbReference>
<dbReference type="KEGG" id="hhc:M911_16340"/>
<name>W8KMP1_9GAMM</name>
<dbReference type="InterPro" id="IPR007711">
    <property type="entry name" value="HigB-1"/>
</dbReference>